<evidence type="ECO:0000313" key="2">
    <source>
        <dbReference type="Proteomes" id="UP001189429"/>
    </source>
</evidence>
<keyword evidence="2" id="KW-1185">Reference proteome</keyword>
<name>A0ABN9V3H8_9DINO</name>
<protein>
    <submittedName>
        <fullName evidence="1">Uncharacterized protein</fullName>
    </submittedName>
</protein>
<dbReference type="EMBL" id="CAUYUJ010016525">
    <property type="protein sequence ID" value="CAK0866332.1"/>
    <property type="molecule type" value="Genomic_DNA"/>
</dbReference>
<sequence length="110" mass="12460">MQGSWGQPSGVAACRRLTVTEHVFFIEKVSWTDRWLTQGLGWSRLSEPRSRGPSLLGPVPTRRARDWTTRAGLWRRQAWEMLLARGLTSGAKVFPVEGWSYLSRLTAECG</sequence>
<reference evidence="1" key="1">
    <citation type="submission" date="2023-10" db="EMBL/GenBank/DDBJ databases">
        <authorList>
            <person name="Chen Y."/>
            <person name="Shah S."/>
            <person name="Dougan E. K."/>
            <person name="Thang M."/>
            <person name="Chan C."/>
        </authorList>
    </citation>
    <scope>NUCLEOTIDE SEQUENCE [LARGE SCALE GENOMIC DNA]</scope>
</reference>
<proteinExistence type="predicted"/>
<comment type="caution">
    <text evidence="1">The sequence shown here is derived from an EMBL/GenBank/DDBJ whole genome shotgun (WGS) entry which is preliminary data.</text>
</comment>
<accession>A0ABN9V3H8</accession>
<organism evidence="1 2">
    <name type="scientific">Prorocentrum cordatum</name>
    <dbReference type="NCBI Taxonomy" id="2364126"/>
    <lineage>
        <taxon>Eukaryota</taxon>
        <taxon>Sar</taxon>
        <taxon>Alveolata</taxon>
        <taxon>Dinophyceae</taxon>
        <taxon>Prorocentrales</taxon>
        <taxon>Prorocentraceae</taxon>
        <taxon>Prorocentrum</taxon>
    </lineage>
</organism>
<evidence type="ECO:0000313" key="1">
    <source>
        <dbReference type="EMBL" id="CAK0866332.1"/>
    </source>
</evidence>
<gene>
    <name evidence="1" type="ORF">PCOR1329_LOCUS53532</name>
</gene>
<dbReference type="Proteomes" id="UP001189429">
    <property type="component" value="Unassembled WGS sequence"/>
</dbReference>